<gene>
    <name evidence="1" type="ORF">F6B42_05145</name>
</gene>
<evidence type="ECO:0000313" key="1">
    <source>
        <dbReference type="EMBL" id="KAA9089840.1"/>
    </source>
</evidence>
<dbReference type="OrthoDB" id="5023161at2"/>
<keyword evidence="2" id="KW-1185">Reference proteome</keyword>
<dbReference type="Proteomes" id="UP000327039">
    <property type="component" value="Unassembled WGS sequence"/>
</dbReference>
<organism evidence="1 2">
    <name type="scientific">Microbacterium radiodurans</name>
    <dbReference type="NCBI Taxonomy" id="661398"/>
    <lineage>
        <taxon>Bacteria</taxon>
        <taxon>Bacillati</taxon>
        <taxon>Actinomycetota</taxon>
        <taxon>Actinomycetes</taxon>
        <taxon>Micrococcales</taxon>
        <taxon>Microbacteriaceae</taxon>
        <taxon>Microbacterium</taxon>
    </lineage>
</organism>
<accession>A0A5J5IZ92</accession>
<dbReference type="RefSeq" id="WP_150418470.1">
    <property type="nucleotide sequence ID" value="NZ_VYRZ01000001.1"/>
</dbReference>
<comment type="caution">
    <text evidence="1">The sequence shown here is derived from an EMBL/GenBank/DDBJ whole genome shotgun (WGS) entry which is preliminary data.</text>
</comment>
<dbReference type="AlphaFoldDB" id="A0A5J5IZ92"/>
<dbReference type="EMBL" id="VYRZ01000001">
    <property type="protein sequence ID" value="KAA9089840.1"/>
    <property type="molecule type" value="Genomic_DNA"/>
</dbReference>
<evidence type="ECO:0000313" key="2">
    <source>
        <dbReference type="Proteomes" id="UP000327039"/>
    </source>
</evidence>
<sequence>MPFRSKQTLDAWIEEFRMFGYSLSVKVIPQDGSLGLDTGLVGVTMMNAQTVTYIEPETPGGNRWRITFEARETELRLNAGGALALSTELAMVSALCAFLETKSNAFVGDDMSDAAEGSLVH</sequence>
<name>A0A5J5IZ92_9MICO</name>
<protein>
    <submittedName>
        <fullName evidence="1">Uncharacterized protein</fullName>
    </submittedName>
</protein>
<proteinExistence type="predicted"/>
<reference evidence="2" key="1">
    <citation type="submission" date="2019-09" db="EMBL/GenBank/DDBJ databases">
        <title>Mumia zhuanghuii sp. nov. isolated from the intestinal contents of plateau pika (Ochotona curzoniae) in the Qinghai-Tibet plateau of China.</title>
        <authorList>
            <person name="Tian Z."/>
        </authorList>
    </citation>
    <scope>NUCLEOTIDE SEQUENCE [LARGE SCALE GENOMIC DNA]</scope>
    <source>
        <strain evidence="2">DSM 25564</strain>
    </source>
</reference>